<dbReference type="HAMAP" id="MF_00605">
    <property type="entry name" value="TrmD"/>
    <property type="match status" value="1"/>
</dbReference>
<dbReference type="PANTHER" id="PTHR46417">
    <property type="entry name" value="TRNA (GUANINE-N(1)-)-METHYLTRANSFERASE"/>
    <property type="match status" value="1"/>
</dbReference>
<dbReference type="InterPro" id="IPR016009">
    <property type="entry name" value="tRNA_MeTrfase_TRMD/TRM10"/>
</dbReference>
<dbReference type="InterPro" id="IPR002649">
    <property type="entry name" value="tRNA_m1G_MeTrfase_TrmD"/>
</dbReference>
<dbReference type="Proteomes" id="UP000192418">
    <property type="component" value="Unassembled WGS sequence"/>
</dbReference>
<comment type="similarity">
    <text evidence="3 15 17">Belongs to the RNA methyltransferase TrmD family.</text>
</comment>
<dbReference type="Gene3D" id="3.40.1280.10">
    <property type="match status" value="1"/>
</dbReference>
<organism evidence="19 20">
    <name type="scientific">Desulfocicer vacuolatum DSM 3385</name>
    <dbReference type="NCBI Taxonomy" id="1121400"/>
    <lineage>
        <taxon>Bacteria</taxon>
        <taxon>Pseudomonadati</taxon>
        <taxon>Thermodesulfobacteriota</taxon>
        <taxon>Desulfobacteria</taxon>
        <taxon>Desulfobacterales</taxon>
        <taxon>Desulfobacteraceae</taxon>
        <taxon>Desulfocicer</taxon>
    </lineage>
</organism>
<evidence type="ECO:0000256" key="4">
    <source>
        <dbReference type="ARBA" id="ARBA00011738"/>
    </source>
</evidence>
<feature type="domain" description="tRNA methyltransferase TRMD/TRM10-type" evidence="18">
    <location>
        <begin position="20"/>
        <end position="244"/>
    </location>
</feature>
<evidence type="ECO:0000256" key="7">
    <source>
        <dbReference type="ARBA" id="ARBA00022490"/>
    </source>
</evidence>
<comment type="subcellular location">
    <subcellularLocation>
        <location evidence="2 15 17">Cytoplasm</location>
    </subcellularLocation>
</comment>
<evidence type="ECO:0000256" key="11">
    <source>
        <dbReference type="ARBA" id="ARBA00022694"/>
    </source>
</evidence>
<dbReference type="NCBIfam" id="NF000648">
    <property type="entry name" value="PRK00026.1"/>
    <property type="match status" value="1"/>
</dbReference>
<evidence type="ECO:0000313" key="19">
    <source>
        <dbReference type="EMBL" id="SMC88108.1"/>
    </source>
</evidence>
<evidence type="ECO:0000256" key="2">
    <source>
        <dbReference type="ARBA" id="ARBA00004496"/>
    </source>
</evidence>
<evidence type="ECO:0000256" key="17">
    <source>
        <dbReference type="RuleBase" id="RU003464"/>
    </source>
</evidence>
<evidence type="ECO:0000256" key="14">
    <source>
        <dbReference type="ARBA" id="ARBA00047783"/>
    </source>
</evidence>
<dbReference type="GO" id="GO:0005829">
    <property type="term" value="C:cytosol"/>
    <property type="evidence" value="ECO:0007669"/>
    <property type="project" value="TreeGrafter"/>
</dbReference>
<dbReference type="STRING" id="1121400.SAMN02746065_11396"/>
<dbReference type="FunFam" id="1.10.1270.20:FF:000001">
    <property type="entry name" value="tRNA (guanine-N(1)-)-methyltransferase"/>
    <property type="match status" value="1"/>
</dbReference>
<evidence type="ECO:0000256" key="9">
    <source>
        <dbReference type="ARBA" id="ARBA00022679"/>
    </source>
</evidence>
<keyword evidence="11 15" id="KW-0819">tRNA processing</keyword>
<evidence type="ECO:0000256" key="8">
    <source>
        <dbReference type="ARBA" id="ARBA00022603"/>
    </source>
</evidence>
<dbReference type="FunFam" id="3.40.1280.10:FF:000001">
    <property type="entry name" value="tRNA (guanine-N(1)-)-methyltransferase"/>
    <property type="match status" value="1"/>
</dbReference>
<evidence type="ECO:0000313" key="20">
    <source>
        <dbReference type="Proteomes" id="UP000192418"/>
    </source>
</evidence>
<dbReference type="SUPFAM" id="SSF75217">
    <property type="entry name" value="alpha/beta knot"/>
    <property type="match status" value="1"/>
</dbReference>
<evidence type="ECO:0000256" key="1">
    <source>
        <dbReference type="ARBA" id="ARBA00002634"/>
    </source>
</evidence>
<evidence type="ECO:0000256" key="12">
    <source>
        <dbReference type="ARBA" id="ARBA00029736"/>
    </source>
</evidence>
<comment type="catalytic activity">
    <reaction evidence="14 15 17">
        <text>guanosine(37) in tRNA + S-adenosyl-L-methionine = N(1)-methylguanosine(37) in tRNA + S-adenosyl-L-homocysteine + H(+)</text>
        <dbReference type="Rhea" id="RHEA:36899"/>
        <dbReference type="Rhea" id="RHEA-COMP:10145"/>
        <dbReference type="Rhea" id="RHEA-COMP:10147"/>
        <dbReference type="ChEBI" id="CHEBI:15378"/>
        <dbReference type="ChEBI" id="CHEBI:57856"/>
        <dbReference type="ChEBI" id="CHEBI:59789"/>
        <dbReference type="ChEBI" id="CHEBI:73542"/>
        <dbReference type="ChEBI" id="CHEBI:74269"/>
        <dbReference type="EC" id="2.1.1.228"/>
    </reaction>
</comment>
<reference evidence="19 20" key="1">
    <citation type="submission" date="2017-04" db="EMBL/GenBank/DDBJ databases">
        <authorList>
            <person name="Afonso C.L."/>
            <person name="Miller P.J."/>
            <person name="Scott M.A."/>
            <person name="Spackman E."/>
            <person name="Goraichik I."/>
            <person name="Dimitrov K.M."/>
            <person name="Suarez D.L."/>
            <person name="Swayne D.E."/>
        </authorList>
    </citation>
    <scope>NUCLEOTIDE SEQUENCE [LARGE SCALE GENOMIC DNA]</scope>
    <source>
        <strain evidence="19 20">DSM 3385</strain>
    </source>
</reference>
<dbReference type="PANTHER" id="PTHR46417:SF1">
    <property type="entry name" value="TRNA (GUANINE-N(1)-)-METHYLTRANSFERASE"/>
    <property type="match status" value="1"/>
</dbReference>
<dbReference type="AlphaFoldDB" id="A0A1W2CTY6"/>
<gene>
    <name evidence="15" type="primary">trmD</name>
    <name evidence="19" type="ORF">SAMN02746065_11396</name>
</gene>
<evidence type="ECO:0000256" key="10">
    <source>
        <dbReference type="ARBA" id="ARBA00022691"/>
    </source>
</evidence>
<dbReference type="EC" id="2.1.1.228" evidence="5 15"/>
<keyword evidence="9 15" id="KW-0808">Transferase</keyword>
<keyword evidence="10 15" id="KW-0949">S-adenosyl-L-methionine</keyword>
<accession>A0A1W2CTY6</accession>
<dbReference type="GO" id="GO:0052906">
    <property type="term" value="F:tRNA (guanine(37)-N1)-methyltransferase activity"/>
    <property type="evidence" value="ECO:0007669"/>
    <property type="project" value="UniProtKB-UniRule"/>
</dbReference>
<sequence>MVLDNSAVKQEKKTGIPNGMGFTVLTLFPELITSFFNHGIIGRAMEKKLIVGDTINIRDFTLDRHKSVDDKPYGGGCGMVMTPEPLFRAIDEARSRRGNARVLLMSPQGKPFDQSRAREFAAAGENLIFVCGRYEGIDERVYHGEVDEEISIGDYVMTGGELAAMVIVDAVTRLLPGVLGGESSAELDSFENHRLEHAHYTRPFEFEGMTVPEVLLSGNHGEIEKWRRSSSLKRTFIKRPDLFHKETLSAEEKACLKIWCRELEALVKE</sequence>
<protein>
    <recommendedName>
        <fullName evidence="6 15">tRNA (guanine-N(1)-)-methyltransferase</fullName>
        <ecNumber evidence="5 15">2.1.1.228</ecNumber>
    </recommendedName>
    <alternativeName>
        <fullName evidence="12 15">M1G-methyltransferase</fullName>
    </alternativeName>
    <alternativeName>
        <fullName evidence="13 15">tRNA [GM37] methyltransferase</fullName>
    </alternativeName>
</protein>
<dbReference type="InterPro" id="IPR023148">
    <property type="entry name" value="tRNA_m1G_MeTrfase_C_sf"/>
</dbReference>
<comment type="subunit">
    <text evidence="4 15 17">Homodimer.</text>
</comment>
<comment type="function">
    <text evidence="1 15 17">Specifically methylates guanosine-37 in various tRNAs.</text>
</comment>
<evidence type="ECO:0000256" key="15">
    <source>
        <dbReference type="HAMAP-Rule" id="MF_00605"/>
    </source>
</evidence>
<evidence type="ECO:0000259" key="18">
    <source>
        <dbReference type="Pfam" id="PF01746"/>
    </source>
</evidence>
<feature type="binding site" evidence="15 16">
    <location>
        <position position="132"/>
    </location>
    <ligand>
        <name>S-adenosyl-L-methionine</name>
        <dbReference type="ChEBI" id="CHEBI:59789"/>
    </ligand>
</feature>
<evidence type="ECO:0000256" key="16">
    <source>
        <dbReference type="PIRSR" id="PIRSR000386-1"/>
    </source>
</evidence>
<dbReference type="Gene3D" id="1.10.1270.20">
    <property type="entry name" value="tRNA(m1g37)methyltransferase, domain 2"/>
    <property type="match status" value="1"/>
</dbReference>
<feature type="binding site" evidence="15 16">
    <location>
        <begin position="152"/>
        <end position="157"/>
    </location>
    <ligand>
        <name>S-adenosyl-L-methionine</name>
        <dbReference type="ChEBI" id="CHEBI:59789"/>
    </ligand>
</feature>
<evidence type="ECO:0000256" key="3">
    <source>
        <dbReference type="ARBA" id="ARBA00007630"/>
    </source>
</evidence>
<keyword evidence="7 15" id="KW-0963">Cytoplasm</keyword>
<dbReference type="InterPro" id="IPR029026">
    <property type="entry name" value="tRNA_m1G_MTases_N"/>
</dbReference>
<name>A0A1W2CTY6_9BACT</name>
<dbReference type="GO" id="GO:0002939">
    <property type="term" value="P:tRNA N1-guanine methylation"/>
    <property type="evidence" value="ECO:0007669"/>
    <property type="project" value="TreeGrafter"/>
</dbReference>
<proteinExistence type="inferred from homology"/>
<keyword evidence="8 15" id="KW-0489">Methyltransferase</keyword>
<dbReference type="EMBL" id="FWXY01000013">
    <property type="protein sequence ID" value="SMC88108.1"/>
    <property type="molecule type" value="Genomic_DNA"/>
</dbReference>
<evidence type="ECO:0000256" key="5">
    <source>
        <dbReference type="ARBA" id="ARBA00012807"/>
    </source>
</evidence>
<dbReference type="NCBIfam" id="TIGR00088">
    <property type="entry name" value="trmD"/>
    <property type="match status" value="1"/>
</dbReference>
<dbReference type="InterPro" id="IPR029028">
    <property type="entry name" value="Alpha/beta_knot_MTases"/>
</dbReference>
<dbReference type="CDD" id="cd18080">
    <property type="entry name" value="TrmD-like"/>
    <property type="match status" value="1"/>
</dbReference>
<keyword evidence="20" id="KW-1185">Reference proteome</keyword>
<evidence type="ECO:0000256" key="6">
    <source>
        <dbReference type="ARBA" id="ARBA00014679"/>
    </source>
</evidence>
<dbReference type="PIRSF" id="PIRSF000386">
    <property type="entry name" value="tRNA_mtase"/>
    <property type="match status" value="1"/>
</dbReference>
<evidence type="ECO:0000256" key="13">
    <source>
        <dbReference type="ARBA" id="ARBA00033392"/>
    </source>
</evidence>
<dbReference type="Pfam" id="PF01746">
    <property type="entry name" value="tRNA_m1G_MT"/>
    <property type="match status" value="1"/>
</dbReference>